<evidence type="ECO:0000256" key="2">
    <source>
        <dbReference type="ARBA" id="ARBA00022692"/>
    </source>
</evidence>
<evidence type="ECO:0000256" key="4">
    <source>
        <dbReference type="ARBA" id="ARBA00023136"/>
    </source>
</evidence>
<name>A0A8S4C3Z3_9ACAR</name>
<feature type="transmembrane region" description="Helical" evidence="5">
    <location>
        <begin position="39"/>
        <end position="59"/>
    </location>
</feature>
<keyword evidence="8" id="KW-1185">Reference proteome</keyword>
<protein>
    <recommendedName>
        <fullName evidence="6">HemY N-terminal domain-containing protein</fullName>
    </recommendedName>
</protein>
<organism evidence="7 8">
    <name type="scientific">Hyalomma marginatum</name>
    <dbReference type="NCBI Taxonomy" id="34627"/>
    <lineage>
        <taxon>Eukaryota</taxon>
        <taxon>Metazoa</taxon>
        <taxon>Ecdysozoa</taxon>
        <taxon>Arthropoda</taxon>
        <taxon>Chelicerata</taxon>
        <taxon>Arachnida</taxon>
        <taxon>Acari</taxon>
        <taxon>Parasitiformes</taxon>
        <taxon>Ixodida</taxon>
        <taxon>Ixodoidea</taxon>
        <taxon>Ixodidae</taxon>
        <taxon>Hyalomminae</taxon>
        <taxon>Hyalomma</taxon>
    </lineage>
</organism>
<evidence type="ECO:0000256" key="3">
    <source>
        <dbReference type="ARBA" id="ARBA00022989"/>
    </source>
</evidence>
<dbReference type="GO" id="GO:0016020">
    <property type="term" value="C:membrane"/>
    <property type="evidence" value="ECO:0007669"/>
    <property type="project" value="UniProtKB-SubCell"/>
</dbReference>
<dbReference type="EMBL" id="CAJVAF010000293">
    <property type="protein sequence ID" value="CAG7592927.1"/>
    <property type="molecule type" value="Genomic_DNA"/>
</dbReference>
<keyword evidence="3 5" id="KW-1133">Transmembrane helix</keyword>
<dbReference type="InterPro" id="IPR010817">
    <property type="entry name" value="HemY_N"/>
</dbReference>
<sequence length="420" mass="48828">MLKLVKLLLITLLLLGIVFFLNEISPIVAFEVDNKKIKTTLFLFGLALALIMALLYITIRSIHSIITLPLIIKRNYQRKVNESKFDSLKDFIIAVNQHDASKANKALSFLMSADIPEYFKSWLNYQRNLITHSSIKDSIEDMLHYSEITNLSLMKSVEEEISHGKYQEALDHLKTLPPSIPLRWLFLTSVKAYFGERRWSNLLEFLQQSEFYDFDKDHLIDICNYKIAEEIYLSKISFESLKEAIVLIEKIKSPLEPEIYLYALLLIKITDYEASIKFIGKNWSKYSHILLKPAILLISTYTTPVKTVSKIIGNSNDLEASIILSMYVAVINSDLKAIKKLLNTHQYNITEKFMRFFEYYHTNIIEEKSKIAIELFTDNLSNLIEPSYYFYDFNSMTVQLMENKEGNFAQAPILSAPYYF</sequence>
<dbReference type="Pfam" id="PF07219">
    <property type="entry name" value="HemY_N"/>
    <property type="match status" value="1"/>
</dbReference>
<keyword evidence="2 5" id="KW-0812">Transmembrane</keyword>
<evidence type="ECO:0000313" key="7">
    <source>
        <dbReference type="EMBL" id="CAG7592927.1"/>
    </source>
</evidence>
<dbReference type="AlphaFoldDB" id="A0A8S4C3Z3"/>
<accession>A0A8S4C3Z3</accession>
<keyword evidence="4 5" id="KW-0472">Membrane</keyword>
<comment type="caution">
    <text evidence="7">The sequence shown here is derived from an EMBL/GenBank/DDBJ whole genome shotgun (WGS) entry which is preliminary data.</text>
</comment>
<reference evidence="7" key="1">
    <citation type="submission" date="2021-06" db="EMBL/GenBank/DDBJ databases">
        <authorList>
            <person name="Nardi T."/>
            <person name="Nardi T."/>
        </authorList>
    </citation>
    <scope>NUCLEOTIDE SEQUENCE</scope>
</reference>
<feature type="domain" description="HemY N-terminal" evidence="6">
    <location>
        <begin position="28"/>
        <end position="108"/>
    </location>
</feature>
<evidence type="ECO:0000259" key="6">
    <source>
        <dbReference type="Pfam" id="PF07219"/>
    </source>
</evidence>
<gene>
    <name evidence="7" type="ORF">MHYMCMPASI_00640</name>
</gene>
<comment type="subcellular location">
    <subcellularLocation>
        <location evidence="1">Membrane</location>
    </subcellularLocation>
</comment>
<evidence type="ECO:0000313" key="8">
    <source>
        <dbReference type="Proteomes" id="UP000837675"/>
    </source>
</evidence>
<proteinExistence type="predicted"/>
<dbReference type="Proteomes" id="UP000837675">
    <property type="component" value="Unassembled WGS sequence"/>
</dbReference>
<evidence type="ECO:0000256" key="5">
    <source>
        <dbReference type="SAM" id="Phobius"/>
    </source>
</evidence>
<evidence type="ECO:0000256" key="1">
    <source>
        <dbReference type="ARBA" id="ARBA00004370"/>
    </source>
</evidence>